<evidence type="ECO:0000259" key="4">
    <source>
        <dbReference type="Pfam" id="PF00675"/>
    </source>
</evidence>
<dbReference type="InterPro" id="IPR011249">
    <property type="entry name" value="Metalloenz_LuxS/M16"/>
</dbReference>
<proteinExistence type="inferred from homology"/>
<name>A0A7W5YFD7_9BACT</name>
<dbReference type="PANTHER" id="PTHR11851">
    <property type="entry name" value="METALLOPROTEASE"/>
    <property type="match status" value="1"/>
</dbReference>
<dbReference type="InterPro" id="IPR050361">
    <property type="entry name" value="MPP/UQCRC_Complex"/>
</dbReference>
<dbReference type="GO" id="GO:0004222">
    <property type="term" value="F:metalloendopeptidase activity"/>
    <property type="evidence" value="ECO:0007669"/>
    <property type="project" value="InterPro"/>
</dbReference>
<dbReference type="PROSITE" id="PS00143">
    <property type="entry name" value="INSULINASE"/>
    <property type="match status" value="1"/>
</dbReference>
<evidence type="ECO:0000256" key="1">
    <source>
        <dbReference type="ARBA" id="ARBA00001947"/>
    </source>
</evidence>
<comment type="similarity">
    <text evidence="2 3">Belongs to the peptidase M16 family.</text>
</comment>
<reference evidence="6 7" key="1">
    <citation type="submission" date="2020-08" db="EMBL/GenBank/DDBJ databases">
        <title>Genomic Encyclopedia of Type Strains, Phase IV (KMG-IV): sequencing the most valuable type-strain genomes for metagenomic binning, comparative biology and taxonomic classification.</title>
        <authorList>
            <person name="Goeker M."/>
        </authorList>
    </citation>
    <scope>NUCLEOTIDE SEQUENCE [LARGE SCALE GENOMIC DNA]</scope>
    <source>
        <strain evidence="6 7">DSM 22548</strain>
    </source>
</reference>
<accession>A0A7W5YFD7</accession>
<comment type="cofactor">
    <cofactor evidence="1">
        <name>Zn(2+)</name>
        <dbReference type="ChEBI" id="CHEBI:29105"/>
    </cofactor>
</comment>
<dbReference type="SUPFAM" id="SSF63411">
    <property type="entry name" value="LuxS/MPP-like metallohydrolase"/>
    <property type="match status" value="2"/>
</dbReference>
<feature type="domain" description="Peptidase M16 C-terminal" evidence="5">
    <location>
        <begin position="194"/>
        <end position="367"/>
    </location>
</feature>
<evidence type="ECO:0000313" key="7">
    <source>
        <dbReference type="Proteomes" id="UP000541425"/>
    </source>
</evidence>
<dbReference type="InterPro" id="IPR011765">
    <property type="entry name" value="Pept_M16_N"/>
</dbReference>
<feature type="domain" description="Peptidase M16 N-terminal" evidence="4">
    <location>
        <begin position="41"/>
        <end position="178"/>
    </location>
</feature>
<dbReference type="Gene3D" id="3.30.830.10">
    <property type="entry name" value="Metalloenzyme, LuxS/M16 peptidase-like"/>
    <property type="match status" value="2"/>
</dbReference>
<evidence type="ECO:0000259" key="5">
    <source>
        <dbReference type="Pfam" id="PF05193"/>
    </source>
</evidence>
<comment type="caution">
    <text evidence="6">The sequence shown here is derived from an EMBL/GenBank/DDBJ whole genome shotgun (WGS) entry which is preliminary data.</text>
</comment>
<dbReference type="GO" id="GO:0006508">
    <property type="term" value="P:proteolysis"/>
    <property type="evidence" value="ECO:0007669"/>
    <property type="project" value="InterPro"/>
</dbReference>
<evidence type="ECO:0000313" key="6">
    <source>
        <dbReference type="EMBL" id="MBB3702071.1"/>
    </source>
</evidence>
<dbReference type="InterPro" id="IPR001431">
    <property type="entry name" value="Pept_M16_Zn_BS"/>
</dbReference>
<evidence type="ECO:0000256" key="2">
    <source>
        <dbReference type="ARBA" id="ARBA00007261"/>
    </source>
</evidence>
<dbReference type="EMBL" id="JACICA010000002">
    <property type="protein sequence ID" value="MBB3702071.1"/>
    <property type="molecule type" value="Genomic_DNA"/>
</dbReference>
<protein>
    <submittedName>
        <fullName evidence="6">Putative Zn-dependent peptidase</fullName>
    </submittedName>
</protein>
<dbReference type="PANTHER" id="PTHR11851:SF49">
    <property type="entry name" value="MITOCHONDRIAL-PROCESSING PEPTIDASE SUBUNIT ALPHA"/>
    <property type="match status" value="1"/>
</dbReference>
<dbReference type="Pfam" id="PF00675">
    <property type="entry name" value="Peptidase_M16"/>
    <property type="match status" value="1"/>
</dbReference>
<sequence length="433" mass="49675">MHNAVRKMEAAFAPVNKKLKIMHQTHTLSNGLRIIHEPSRSEVLYCGYVVCAGTRHEEENDSGMAHFIEHLTFKGTTHRKAWQITNGLERVGGDLNAYTTKQETVYYATILRQDFRRAADLLTDIVFNSTFPQHEIDKEVEVICDEIDSYQDSPSELIFDEFESLIFPNHPLGRDILGVKERLHEYRTADALLFTHHYYRPNNCVFFVYGNVDFNRIVRTLEKLTEGIGSAEAESVPRLQQTTATIEKPREAVTIFRHHDTHQAHVLIGSRTFGGRDPRRYGLFLLNNILGGPGMNSRFNLSLREHAGLVYSVDSYLATYPDDGLWEVYFGCDVADIERCRRLVNKELRRMVEKPLTQNQLNAALKQVIGQIGISDDHLEQHAIGLGKTFAHYGRHKDSRQVVEHLRELTPQQLQEIAAEVYDVNRLTTLVYN</sequence>
<dbReference type="Pfam" id="PF05193">
    <property type="entry name" value="Peptidase_M16_C"/>
    <property type="match status" value="1"/>
</dbReference>
<dbReference type="Proteomes" id="UP000541425">
    <property type="component" value="Unassembled WGS sequence"/>
</dbReference>
<dbReference type="InterPro" id="IPR007863">
    <property type="entry name" value="Peptidase_M16_C"/>
</dbReference>
<dbReference type="AlphaFoldDB" id="A0A7W5YFD7"/>
<organism evidence="6 7">
    <name type="scientific">Alloprevotella rava</name>
    <dbReference type="NCBI Taxonomy" id="671218"/>
    <lineage>
        <taxon>Bacteria</taxon>
        <taxon>Pseudomonadati</taxon>
        <taxon>Bacteroidota</taxon>
        <taxon>Bacteroidia</taxon>
        <taxon>Bacteroidales</taxon>
        <taxon>Prevotellaceae</taxon>
        <taxon>Alloprevotella</taxon>
    </lineage>
</organism>
<evidence type="ECO:0000256" key="3">
    <source>
        <dbReference type="RuleBase" id="RU004447"/>
    </source>
</evidence>
<gene>
    <name evidence="6" type="ORF">FHS60_000524</name>
</gene>
<dbReference type="GO" id="GO:0046872">
    <property type="term" value="F:metal ion binding"/>
    <property type="evidence" value="ECO:0007669"/>
    <property type="project" value="InterPro"/>
</dbReference>